<keyword evidence="9 11" id="KW-0472">Membrane</keyword>
<protein>
    <recommendedName>
        <fullName evidence="11">Biosynthetic peptidoglycan transglycosylase</fullName>
        <ecNumber evidence="11">2.4.99.28</ecNumber>
    </recommendedName>
    <alternativeName>
        <fullName evidence="11">Glycan polymerase</fullName>
    </alternativeName>
    <alternativeName>
        <fullName evidence="11">Peptidoglycan glycosyltransferase MtgA</fullName>
        <shortName evidence="11">PGT</shortName>
    </alternativeName>
</protein>
<evidence type="ECO:0000256" key="6">
    <source>
        <dbReference type="ARBA" id="ARBA00022960"/>
    </source>
</evidence>
<dbReference type="Proteomes" id="UP001162741">
    <property type="component" value="Chromosome"/>
</dbReference>
<dbReference type="SUPFAM" id="SSF53955">
    <property type="entry name" value="Lysozyme-like"/>
    <property type="match status" value="1"/>
</dbReference>
<dbReference type="InterPro" id="IPR036950">
    <property type="entry name" value="PBP_transglycosylase"/>
</dbReference>
<dbReference type="InterPro" id="IPR001264">
    <property type="entry name" value="Glyco_trans_51"/>
</dbReference>
<evidence type="ECO:0000256" key="2">
    <source>
        <dbReference type="ARBA" id="ARBA00022519"/>
    </source>
</evidence>
<evidence type="ECO:0000256" key="1">
    <source>
        <dbReference type="ARBA" id="ARBA00022475"/>
    </source>
</evidence>
<evidence type="ECO:0000256" key="8">
    <source>
        <dbReference type="ARBA" id="ARBA00022989"/>
    </source>
</evidence>
<dbReference type="Pfam" id="PF00912">
    <property type="entry name" value="Transgly"/>
    <property type="match status" value="1"/>
</dbReference>
<keyword evidence="5 11" id="KW-0812">Transmembrane</keyword>
<accession>A0ABY6IZT1</accession>
<evidence type="ECO:0000259" key="12">
    <source>
        <dbReference type="Pfam" id="PF00912"/>
    </source>
</evidence>
<keyword evidence="1 11" id="KW-1003">Cell membrane</keyword>
<feature type="domain" description="Glycosyl transferase family 51" evidence="12">
    <location>
        <begin position="55"/>
        <end position="221"/>
    </location>
</feature>
<keyword evidence="8 11" id="KW-1133">Transmembrane helix</keyword>
<organism evidence="13 14">
    <name type="scientific">Chitinophaga horti</name>
    <dbReference type="NCBI Taxonomy" id="2920382"/>
    <lineage>
        <taxon>Bacteria</taxon>
        <taxon>Pseudomonadati</taxon>
        <taxon>Bacteroidota</taxon>
        <taxon>Chitinophagia</taxon>
        <taxon>Chitinophagales</taxon>
        <taxon>Chitinophagaceae</taxon>
        <taxon>Chitinophaga</taxon>
    </lineage>
</organism>
<dbReference type="EC" id="2.4.99.28" evidence="11"/>
<evidence type="ECO:0000256" key="11">
    <source>
        <dbReference type="HAMAP-Rule" id="MF_00766"/>
    </source>
</evidence>
<feature type="transmembrane region" description="Helical" evidence="11">
    <location>
        <begin position="16"/>
        <end position="35"/>
    </location>
</feature>
<sequence length="248" mass="28379">MKTKGIFPRIWRKLKIVLLVLFVAHLVYIVILKWINPPTTLTMIGSRISLIGSGKSFKRDWVDFDEISANAKLAVISSEDQLFPDHEGFDYKSIEKAMEQNKKGKRRRGASTISQQVAKNVFLWQGGGWFRKGLEVYFTFMIEKIWGKKRILEVYLNVAEMGEGIFGIEAAAQTYYNKQALMLNREEAAMIAACLPNPITHTVVPPARITVWRQKRILQQMRNLAPDPDIKEMLKVEKTTKPDKKPGA</sequence>
<keyword evidence="4 11" id="KW-0808">Transferase</keyword>
<comment type="subcellular location">
    <subcellularLocation>
        <location evidence="11">Cell membrane</location>
        <topology evidence="11">Single-pass membrane protein</topology>
    </subcellularLocation>
</comment>
<gene>
    <name evidence="11 13" type="primary">mtgA</name>
    <name evidence="13" type="ORF">MKQ68_22735</name>
</gene>
<dbReference type="HAMAP" id="MF_00766">
    <property type="entry name" value="PGT_MtgA"/>
    <property type="match status" value="1"/>
</dbReference>
<dbReference type="NCBIfam" id="TIGR02070">
    <property type="entry name" value="mono_pep_trsgly"/>
    <property type="match status" value="1"/>
</dbReference>
<dbReference type="InterPro" id="IPR011812">
    <property type="entry name" value="Pep_trsgly"/>
</dbReference>
<evidence type="ECO:0000256" key="9">
    <source>
        <dbReference type="ARBA" id="ARBA00023136"/>
    </source>
</evidence>
<evidence type="ECO:0000313" key="13">
    <source>
        <dbReference type="EMBL" id="UYQ92901.1"/>
    </source>
</evidence>
<keyword evidence="3 11" id="KW-0328">Glycosyltransferase</keyword>
<dbReference type="RefSeq" id="WP_264281075.1">
    <property type="nucleotide sequence ID" value="NZ_CP107006.1"/>
</dbReference>
<comment type="catalytic activity">
    <reaction evidence="11">
        <text>[GlcNAc-(1-&gt;4)-Mur2Ac(oyl-L-Ala-gamma-D-Glu-L-Lys-D-Ala-D-Ala)](n)-di-trans,octa-cis-undecaprenyl diphosphate + beta-D-GlcNAc-(1-&gt;4)-Mur2Ac(oyl-L-Ala-gamma-D-Glu-L-Lys-D-Ala-D-Ala)-di-trans,octa-cis-undecaprenyl diphosphate = [GlcNAc-(1-&gt;4)-Mur2Ac(oyl-L-Ala-gamma-D-Glu-L-Lys-D-Ala-D-Ala)](n+1)-di-trans,octa-cis-undecaprenyl diphosphate + di-trans,octa-cis-undecaprenyl diphosphate + H(+)</text>
        <dbReference type="Rhea" id="RHEA:23708"/>
        <dbReference type="Rhea" id="RHEA-COMP:9602"/>
        <dbReference type="Rhea" id="RHEA-COMP:9603"/>
        <dbReference type="ChEBI" id="CHEBI:15378"/>
        <dbReference type="ChEBI" id="CHEBI:58405"/>
        <dbReference type="ChEBI" id="CHEBI:60033"/>
        <dbReference type="ChEBI" id="CHEBI:78435"/>
        <dbReference type="EC" id="2.4.99.28"/>
    </reaction>
</comment>
<dbReference type="PANTHER" id="PTHR30400:SF0">
    <property type="entry name" value="BIOSYNTHETIC PEPTIDOGLYCAN TRANSGLYCOSYLASE"/>
    <property type="match status" value="1"/>
</dbReference>
<dbReference type="EMBL" id="CP107006">
    <property type="protein sequence ID" value="UYQ92901.1"/>
    <property type="molecule type" value="Genomic_DNA"/>
</dbReference>
<comment type="pathway">
    <text evidence="11">Cell wall biogenesis; peptidoglycan biosynthesis.</text>
</comment>
<comment type="function">
    <text evidence="11">Peptidoglycan polymerase that catalyzes glycan chain elongation from lipid-linked precursors.</text>
</comment>
<name>A0ABY6IZT1_9BACT</name>
<evidence type="ECO:0000256" key="7">
    <source>
        <dbReference type="ARBA" id="ARBA00022984"/>
    </source>
</evidence>
<keyword evidence="14" id="KW-1185">Reference proteome</keyword>
<keyword evidence="6 11" id="KW-0133">Cell shape</keyword>
<evidence type="ECO:0000256" key="5">
    <source>
        <dbReference type="ARBA" id="ARBA00022692"/>
    </source>
</evidence>
<evidence type="ECO:0000256" key="4">
    <source>
        <dbReference type="ARBA" id="ARBA00022679"/>
    </source>
</evidence>
<dbReference type="GO" id="GO:0016757">
    <property type="term" value="F:glycosyltransferase activity"/>
    <property type="evidence" value="ECO:0007669"/>
    <property type="project" value="UniProtKB-KW"/>
</dbReference>
<reference evidence="13" key="1">
    <citation type="submission" date="2022-10" db="EMBL/GenBank/DDBJ databases">
        <title>Chitinophaga sp. nov., isolated from soil.</title>
        <authorList>
            <person name="Jeon C.O."/>
        </authorList>
    </citation>
    <scope>NUCLEOTIDE SEQUENCE</scope>
    <source>
        <strain evidence="13">R8</strain>
    </source>
</reference>
<proteinExistence type="inferred from homology"/>
<evidence type="ECO:0000256" key="3">
    <source>
        <dbReference type="ARBA" id="ARBA00022676"/>
    </source>
</evidence>
<dbReference type="PANTHER" id="PTHR30400">
    <property type="entry name" value="MONOFUNCTIONAL BIOSYNTHETIC PEPTIDOGLYCAN TRANSGLYCOSYLASE"/>
    <property type="match status" value="1"/>
</dbReference>
<evidence type="ECO:0000313" key="14">
    <source>
        <dbReference type="Proteomes" id="UP001162741"/>
    </source>
</evidence>
<comment type="similarity">
    <text evidence="11">Belongs to the glycosyltransferase 51 family.</text>
</comment>
<dbReference type="Gene3D" id="1.10.3810.10">
    <property type="entry name" value="Biosynthetic peptidoglycan transglycosylase-like"/>
    <property type="match status" value="1"/>
</dbReference>
<dbReference type="InterPro" id="IPR023346">
    <property type="entry name" value="Lysozyme-like_dom_sf"/>
</dbReference>
<keyword evidence="2" id="KW-0997">Cell inner membrane</keyword>
<keyword evidence="7 11" id="KW-0573">Peptidoglycan synthesis</keyword>
<keyword evidence="10 11" id="KW-0961">Cell wall biogenesis/degradation</keyword>
<evidence type="ECO:0000256" key="10">
    <source>
        <dbReference type="ARBA" id="ARBA00023316"/>
    </source>
</evidence>